<evidence type="ECO:0000256" key="1">
    <source>
        <dbReference type="SAM" id="MobiDB-lite"/>
    </source>
</evidence>
<proteinExistence type="predicted"/>
<name>A0ABP0Y9H9_9ROSI</name>
<dbReference type="Proteomes" id="UP001642487">
    <property type="component" value="Chromosome 2"/>
</dbReference>
<feature type="compositionally biased region" description="Basic and acidic residues" evidence="1">
    <location>
        <begin position="57"/>
        <end position="68"/>
    </location>
</feature>
<gene>
    <name evidence="2" type="ORF">CITCOLO1_LOCUS7613</name>
</gene>
<feature type="region of interest" description="Disordered" evidence="1">
    <location>
        <begin position="47"/>
        <end position="68"/>
    </location>
</feature>
<sequence>MSPRGDYFHEDETSRVHGGLKEIASGLETAGKNFIWVVRKLKEEEEEEEGDWLPEGFEQRGGRKRDDHKRMGAAGFDIGSSNGGWICDTLWVEFHVGRSCCRRSDGDVASGGGAVLQRETGDGGVENWSWC</sequence>
<dbReference type="Gene3D" id="3.40.50.2000">
    <property type="entry name" value="Glycogen Phosphorylase B"/>
    <property type="match status" value="1"/>
</dbReference>
<organism evidence="2 3">
    <name type="scientific">Citrullus colocynthis</name>
    <name type="common">colocynth</name>
    <dbReference type="NCBI Taxonomy" id="252529"/>
    <lineage>
        <taxon>Eukaryota</taxon>
        <taxon>Viridiplantae</taxon>
        <taxon>Streptophyta</taxon>
        <taxon>Embryophyta</taxon>
        <taxon>Tracheophyta</taxon>
        <taxon>Spermatophyta</taxon>
        <taxon>Magnoliopsida</taxon>
        <taxon>eudicotyledons</taxon>
        <taxon>Gunneridae</taxon>
        <taxon>Pentapetalae</taxon>
        <taxon>rosids</taxon>
        <taxon>fabids</taxon>
        <taxon>Cucurbitales</taxon>
        <taxon>Cucurbitaceae</taxon>
        <taxon>Benincaseae</taxon>
        <taxon>Citrullus</taxon>
    </lineage>
</organism>
<evidence type="ECO:0000313" key="3">
    <source>
        <dbReference type="Proteomes" id="UP001642487"/>
    </source>
</evidence>
<evidence type="ECO:0000313" key="2">
    <source>
        <dbReference type="EMBL" id="CAK9315786.1"/>
    </source>
</evidence>
<dbReference type="EMBL" id="OZ021736">
    <property type="protein sequence ID" value="CAK9315786.1"/>
    <property type="molecule type" value="Genomic_DNA"/>
</dbReference>
<keyword evidence="3" id="KW-1185">Reference proteome</keyword>
<protein>
    <submittedName>
        <fullName evidence="2">Uncharacterized protein</fullName>
    </submittedName>
</protein>
<accession>A0ABP0Y9H9</accession>
<reference evidence="2 3" key="1">
    <citation type="submission" date="2024-03" db="EMBL/GenBank/DDBJ databases">
        <authorList>
            <person name="Gkanogiannis A."/>
            <person name="Becerra Lopez-Lavalle L."/>
        </authorList>
    </citation>
    <scope>NUCLEOTIDE SEQUENCE [LARGE SCALE GENOMIC DNA]</scope>
</reference>